<gene>
    <name evidence="6" type="ORF">LCGC14_3074390</name>
</gene>
<dbReference type="AlphaFoldDB" id="A0A0F8X3L3"/>
<dbReference type="InterPro" id="IPR011006">
    <property type="entry name" value="CheY-like_superfamily"/>
</dbReference>
<protein>
    <recommendedName>
        <fullName evidence="7">HTH luxR-type domain-containing protein</fullName>
    </recommendedName>
</protein>
<evidence type="ECO:0008006" key="7">
    <source>
        <dbReference type="Google" id="ProtNLM"/>
    </source>
</evidence>
<proteinExistence type="predicted"/>
<dbReference type="GO" id="GO:0006355">
    <property type="term" value="P:regulation of DNA-templated transcription"/>
    <property type="evidence" value="ECO:0007669"/>
    <property type="project" value="InterPro"/>
</dbReference>
<evidence type="ECO:0000256" key="2">
    <source>
        <dbReference type="ARBA" id="ARBA00023125"/>
    </source>
</evidence>
<feature type="domain" description="Response regulatory" evidence="5">
    <location>
        <begin position="1"/>
        <end position="41"/>
    </location>
</feature>
<evidence type="ECO:0000259" key="5">
    <source>
        <dbReference type="PROSITE" id="PS50110"/>
    </source>
</evidence>
<dbReference type="SUPFAM" id="SSF52172">
    <property type="entry name" value="CheY-like"/>
    <property type="match status" value="1"/>
</dbReference>
<sequence>HFQVIHADEALLREALKSGASGYILKHVAERELISAIQIVMRGDMYVEPSMVHTLVANLKKPGKIARETREPLTPRETEVLKLLVLGYTNRQVGEELNISVRTVEGHRSNLSDKLGVKSRVELVRYARDRGLIG</sequence>
<dbReference type="GO" id="GO:0003677">
    <property type="term" value="F:DNA binding"/>
    <property type="evidence" value="ECO:0007669"/>
    <property type="project" value="UniProtKB-KW"/>
</dbReference>
<evidence type="ECO:0000256" key="1">
    <source>
        <dbReference type="ARBA" id="ARBA00023015"/>
    </source>
</evidence>
<dbReference type="Pfam" id="PF00196">
    <property type="entry name" value="GerE"/>
    <property type="match status" value="1"/>
</dbReference>
<dbReference type="PRINTS" id="PR00038">
    <property type="entry name" value="HTHLUXR"/>
</dbReference>
<comment type="caution">
    <text evidence="6">The sequence shown here is derived from an EMBL/GenBank/DDBJ whole genome shotgun (WGS) entry which is preliminary data.</text>
</comment>
<evidence type="ECO:0000313" key="6">
    <source>
        <dbReference type="EMBL" id="KKK55455.1"/>
    </source>
</evidence>
<dbReference type="SMART" id="SM00421">
    <property type="entry name" value="HTH_LUXR"/>
    <property type="match status" value="1"/>
</dbReference>
<dbReference type="CDD" id="cd06170">
    <property type="entry name" value="LuxR_C_like"/>
    <property type="match status" value="1"/>
</dbReference>
<accession>A0A0F8X3L3</accession>
<dbReference type="PROSITE" id="PS00622">
    <property type="entry name" value="HTH_LUXR_1"/>
    <property type="match status" value="1"/>
</dbReference>
<feature type="non-terminal residue" evidence="6">
    <location>
        <position position="1"/>
    </location>
</feature>
<dbReference type="PANTHER" id="PTHR44688">
    <property type="entry name" value="DNA-BINDING TRANSCRIPTIONAL ACTIVATOR DEVR_DOSR"/>
    <property type="match status" value="1"/>
</dbReference>
<keyword evidence="1" id="KW-0805">Transcription regulation</keyword>
<dbReference type="GO" id="GO:0000160">
    <property type="term" value="P:phosphorelay signal transduction system"/>
    <property type="evidence" value="ECO:0007669"/>
    <property type="project" value="InterPro"/>
</dbReference>
<feature type="domain" description="HTH luxR-type" evidence="4">
    <location>
        <begin position="66"/>
        <end position="131"/>
    </location>
</feature>
<name>A0A0F8X3L3_9ZZZZ</name>
<dbReference type="SUPFAM" id="SSF46894">
    <property type="entry name" value="C-terminal effector domain of the bipartite response regulators"/>
    <property type="match status" value="1"/>
</dbReference>
<dbReference type="InterPro" id="IPR000792">
    <property type="entry name" value="Tscrpt_reg_LuxR_C"/>
</dbReference>
<organism evidence="6">
    <name type="scientific">marine sediment metagenome</name>
    <dbReference type="NCBI Taxonomy" id="412755"/>
    <lineage>
        <taxon>unclassified sequences</taxon>
        <taxon>metagenomes</taxon>
        <taxon>ecological metagenomes</taxon>
    </lineage>
</organism>
<dbReference type="PROSITE" id="PS50043">
    <property type="entry name" value="HTH_LUXR_2"/>
    <property type="match status" value="1"/>
</dbReference>
<dbReference type="InterPro" id="IPR016032">
    <property type="entry name" value="Sig_transdc_resp-reg_C-effctor"/>
</dbReference>
<dbReference type="EMBL" id="LAZR01065483">
    <property type="protein sequence ID" value="KKK55455.1"/>
    <property type="molecule type" value="Genomic_DNA"/>
</dbReference>
<dbReference type="PROSITE" id="PS50110">
    <property type="entry name" value="RESPONSE_REGULATORY"/>
    <property type="match status" value="1"/>
</dbReference>
<dbReference type="InterPro" id="IPR001789">
    <property type="entry name" value="Sig_transdc_resp-reg_receiver"/>
</dbReference>
<keyword evidence="3" id="KW-0804">Transcription</keyword>
<reference evidence="6" key="1">
    <citation type="journal article" date="2015" name="Nature">
        <title>Complex archaea that bridge the gap between prokaryotes and eukaryotes.</title>
        <authorList>
            <person name="Spang A."/>
            <person name="Saw J.H."/>
            <person name="Jorgensen S.L."/>
            <person name="Zaremba-Niedzwiedzka K."/>
            <person name="Martijn J."/>
            <person name="Lind A.E."/>
            <person name="van Eijk R."/>
            <person name="Schleper C."/>
            <person name="Guy L."/>
            <person name="Ettema T.J."/>
        </authorList>
    </citation>
    <scope>NUCLEOTIDE SEQUENCE</scope>
</reference>
<dbReference type="PANTHER" id="PTHR44688:SF16">
    <property type="entry name" value="DNA-BINDING TRANSCRIPTIONAL ACTIVATOR DEVR_DOSR"/>
    <property type="match status" value="1"/>
</dbReference>
<keyword evidence="2" id="KW-0238">DNA-binding</keyword>
<dbReference type="Gene3D" id="3.40.50.2300">
    <property type="match status" value="1"/>
</dbReference>
<evidence type="ECO:0000259" key="4">
    <source>
        <dbReference type="PROSITE" id="PS50043"/>
    </source>
</evidence>
<evidence type="ECO:0000256" key="3">
    <source>
        <dbReference type="ARBA" id="ARBA00023163"/>
    </source>
</evidence>